<evidence type="ECO:0000313" key="2">
    <source>
        <dbReference type="Proteomes" id="UP000238762"/>
    </source>
</evidence>
<accession>A0A2T1C8S1</accession>
<dbReference type="OrthoDB" id="9793107at2"/>
<dbReference type="InterPro" id="IPR035069">
    <property type="entry name" value="TTHA1013/TTHA0281-like"/>
</dbReference>
<gene>
    <name evidence="1" type="ORF">C7B64_03095</name>
</gene>
<proteinExistence type="predicted"/>
<dbReference type="SUPFAM" id="SSF143100">
    <property type="entry name" value="TTHA1013/TTHA0281-like"/>
    <property type="match status" value="1"/>
</dbReference>
<keyword evidence="2" id="KW-1185">Reference proteome</keyword>
<reference evidence="1 2" key="1">
    <citation type="submission" date="2018-02" db="EMBL/GenBank/DDBJ databases">
        <authorList>
            <person name="Cohen D.B."/>
            <person name="Kent A.D."/>
        </authorList>
    </citation>
    <scope>NUCLEOTIDE SEQUENCE [LARGE SCALE GENOMIC DNA]</scope>
    <source>
        <strain evidence="1 2">CCAP 1448/3</strain>
    </source>
</reference>
<dbReference type="AlphaFoldDB" id="A0A2T1C8S1"/>
<dbReference type="Pfam" id="PF05534">
    <property type="entry name" value="HicB"/>
    <property type="match status" value="1"/>
</dbReference>
<name>A0A2T1C8S1_9CYAN</name>
<comment type="caution">
    <text evidence="1">The sequence shown here is derived from an EMBL/GenBank/DDBJ whole genome shotgun (WGS) entry which is preliminary data.</text>
</comment>
<dbReference type="EMBL" id="PVWJ01000009">
    <property type="protein sequence ID" value="PSB04682.1"/>
    <property type="molecule type" value="Genomic_DNA"/>
</dbReference>
<evidence type="ECO:0000313" key="1">
    <source>
        <dbReference type="EMBL" id="PSB04682.1"/>
    </source>
</evidence>
<dbReference type="RefSeq" id="WP_106287191.1">
    <property type="nucleotide sequence ID" value="NZ_CAWNTC010000176.1"/>
</dbReference>
<dbReference type="InterPro" id="IPR008651">
    <property type="entry name" value="Uncharacterised_HicB"/>
</dbReference>
<reference evidence="1 2" key="2">
    <citation type="submission" date="2018-03" db="EMBL/GenBank/DDBJ databases">
        <title>The ancient ancestry and fast evolution of plastids.</title>
        <authorList>
            <person name="Moore K.R."/>
            <person name="Magnabosco C."/>
            <person name="Momper L."/>
            <person name="Gold D.A."/>
            <person name="Bosak T."/>
            <person name="Fournier G.P."/>
        </authorList>
    </citation>
    <scope>NUCLEOTIDE SEQUENCE [LARGE SCALE GENOMIC DNA]</scope>
    <source>
        <strain evidence="1 2">CCAP 1448/3</strain>
    </source>
</reference>
<organism evidence="1 2">
    <name type="scientific">Merismopedia glauca CCAP 1448/3</name>
    <dbReference type="NCBI Taxonomy" id="1296344"/>
    <lineage>
        <taxon>Bacteria</taxon>
        <taxon>Bacillati</taxon>
        <taxon>Cyanobacteriota</taxon>
        <taxon>Cyanophyceae</taxon>
        <taxon>Synechococcales</taxon>
        <taxon>Merismopediaceae</taxon>
        <taxon>Merismopedia</taxon>
    </lineage>
</organism>
<sequence length="117" mass="13429">MNDMMEYKDYLGSIQYSQSDGILYGKVEYIRSLISFEAEDIATLKASFQEAIDDYLNLCQERGIEPEKPFKGSFNVRVGTQLHRQAILFSQQKGLNLNQLVTKALESYLGQEARNHQ</sequence>
<protein>
    <submittedName>
        <fullName evidence="1">Toxin-antitoxin system HicB family antitoxin</fullName>
    </submittedName>
</protein>
<dbReference type="Proteomes" id="UP000238762">
    <property type="component" value="Unassembled WGS sequence"/>
</dbReference>